<protein>
    <submittedName>
        <fullName evidence="1">Uncharacterized protein</fullName>
    </submittedName>
</protein>
<evidence type="ECO:0000313" key="2">
    <source>
        <dbReference type="Proteomes" id="UP000297280"/>
    </source>
</evidence>
<dbReference type="AlphaFoldDB" id="A0A4Z1KIY7"/>
<proteinExistence type="predicted"/>
<dbReference type="Proteomes" id="UP000297280">
    <property type="component" value="Unassembled WGS sequence"/>
</dbReference>
<accession>A0A4Z1KIY7</accession>
<comment type="caution">
    <text evidence="1">The sequence shown here is derived from an EMBL/GenBank/DDBJ whole genome shotgun (WGS) entry which is preliminary data.</text>
</comment>
<reference evidence="1 2" key="1">
    <citation type="submission" date="2017-12" db="EMBL/GenBank/DDBJ databases">
        <title>Comparative genomics of Botrytis spp.</title>
        <authorList>
            <person name="Valero-Jimenez C.A."/>
            <person name="Tapia P."/>
            <person name="Veloso J."/>
            <person name="Silva-Moreno E."/>
            <person name="Staats M."/>
            <person name="Valdes J.H."/>
            <person name="Van Kan J.A.L."/>
        </authorList>
    </citation>
    <scope>NUCLEOTIDE SEQUENCE [LARGE SCALE GENOMIC DNA]</scope>
    <source>
        <strain evidence="1 2">MUCL3349</strain>
    </source>
</reference>
<evidence type="ECO:0000313" key="1">
    <source>
        <dbReference type="EMBL" id="TGO84212.1"/>
    </source>
</evidence>
<dbReference type="EMBL" id="PQXO01000533">
    <property type="protein sequence ID" value="TGO84212.1"/>
    <property type="molecule type" value="Genomic_DNA"/>
</dbReference>
<gene>
    <name evidence="1" type="ORF">BPOR_0534g00010</name>
</gene>
<organism evidence="1 2">
    <name type="scientific">Botrytis porri</name>
    <dbReference type="NCBI Taxonomy" id="87229"/>
    <lineage>
        <taxon>Eukaryota</taxon>
        <taxon>Fungi</taxon>
        <taxon>Dikarya</taxon>
        <taxon>Ascomycota</taxon>
        <taxon>Pezizomycotina</taxon>
        <taxon>Leotiomycetes</taxon>
        <taxon>Helotiales</taxon>
        <taxon>Sclerotiniaceae</taxon>
        <taxon>Botrytis</taxon>
    </lineage>
</organism>
<keyword evidence="2" id="KW-1185">Reference proteome</keyword>
<name>A0A4Z1KIY7_9HELO</name>
<sequence length="103" mass="12081">MVICLGTVPDRPHYVKVMTLRNNRSWVWSRGQQTLLITTLPEPSYLKIDEFYEVPFLALREVKDKYGILLSVPAKHRGGLAELKLHIRRRDSERDYEKLCRGV</sequence>